<keyword evidence="2" id="KW-1185">Reference proteome</keyword>
<dbReference type="Proteomes" id="UP000605986">
    <property type="component" value="Unassembled WGS sequence"/>
</dbReference>
<sequence length="382" mass="43030">MEDVDKSKLSGLATFVVLCSKYGEDIHNITRMINLLLIGALGTVISPPDPDQRPDLPYSFKPHVNGFITSCLDADRESDISRKTMLQLAELHVFGELTRVNGEDSLERRRQASLDLMGELLGAPSPEETMSEHVRKLFQVPKNRQGWARVHNTLHLTSAYMAIAAAAHGANVVVECISRQGSKFIPKAPTTVVRPKTFLLRLWLIQPPEGVLGIMRYSSTNTSSTWQDRQEDRFGRDPDNMAPNIFGGRLELAICFARSLGFQRQNHMVEDNEEFLALWSRAAECASHYRWTVLKPSLQRSTLRFTLLRPEKEKKAISPAASQLCKNLKTDRRLNSISRTVAAIVDEYYQFSDYSYFSSEDGDSQMAKAMHLVLLAMAVQVL</sequence>
<accession>A0A8H4NDN5</accession>
<dbReference type="OrthoDB" id="5415587at2759"/>
<evidence type="ECO:0000313" key="1">
    <source>
        <dbReference type="EMBL" id="KAF4415159.1"/>
    </source>
</evidence>
<feature type="non-terminal residue" evidence="1">
    <location>
        <position position="382"/>
    </location>
</feature>
<comment type="caution">
    <text evidence="1">The sequence shown here is derived from an EMBL/GenBank/DDBJ whole genome shotgun (WGS) entry which is preliminary data.</text>
</comment>
<evidence type="ECO:0000313" key="2">
    <source>
        <dbReference type="Proteomes" id="UP000605986"/>
    </source>
</evidence>
<name>A0A8H4NDN5_9HYPO</name>
<proteinExistence type="predicted"/>
<protein>
    <submittedName>
        <fullName evidence="1">Uncharacterized protein</fullName>
    </submittedName>
</protein>
<reference evidence="1" key="1">
    <citation type="submission" date="2020-01" db="EMBL/GenBank/DDBJ databases">
        <title>Identification and distribution of gene clusters putatively required for synthesis of sphingolipid metabolism inhibitors in phylogenetically diverse species of the filamentous fungus Fusarium.</title>
        <authorList>
            <person name="Kim H.-S."/>
            <person name="Busman M."/>
            <person name="Brown D.W."/>
            <person name="Divon H."/>
            <person name="Uhlig S."/>
            <person name="Proctor R.H."/>
        </authorList>
    </citation>
    <scope>NUCLEOTIDE SEQUENCE</scope>
    <source>
        <strain evidence="1">NRRL 53441</strain>
    </source>
</reference>
<dbReference type="EMBL" id="JAADJG010001571">
    <property type="protein sequence ID" value="KAF4415159.1"/>
    <property type="molecule type" value="Genomic_DNA"/>
</dbReference>
<gene>
    <name evidence="1" type="ORF">F53441_14655</name>
</gene>
<organism evidence="1 2">
    <name type="scientific">Fusarium austroafricanum</name>
    <dbReference type="NCBI Taxonomy" id="2364996"/>
    <lineage>
        <taxon>Eukaryota</taxon>
        <taxon>Fungi</taxon>
        <taxon>Dikarya</taxon>
        <taxon>Ascomycota</taxon>
        <taxon>Pezizomycotina</taxon>
        <taxon>Sordariomycetes</taxon>
        <taxon>Hypocreomycetidae</taxon>
        <taxon>Hypocreales</taxon>
        <taxon>Nectriaceae</taxon>
        <taxon>Fusarium</taxon>
        <taxon>Fusarium concolor species complex</taxon>
    </lineage>
</organism>
<dbReference type="AlphaFoldDB" id="A0A8H4NDN5"/>